<feature type="domain" description="N-acetyltransferase" evidence="1">
    <location>
        <begin position="6"/>
        <end position="91"/>
    </location>
</feature>
<dbReference type="RefSeq" id="WP_182529403.1">
    <property type="nucleotide sequence ID" value="NZ_JACGXL010000001.1"/>
</dbReference>
<comment type="caution">
    <text evidence="2">The sequence shown here is derived from an EMBL/GenBank/DDBJ whole genome shotgun (WGS) entry which is preliminary data.</text>
</comment>
<accession>A0A839EX17</accession>
<proteinExistence type="predicted"/>
<dbReference type="Pfam" id="PF14542">
    <property type="entry name" value="Acetyltransf_CG"/>
    <property type="match status" value="1"/>
</dbReference>
<name>A0A839EX17_9GAMM</name>
<reference evidence="2 3" key="1">
    <citation type="submission" date="2020-07" db="EMBL/GenBank/DDBJ databases">
        <title>Genomic Encyclopedia of Type Strains, Phase IV (KMG-V): Genome sequencing to study the core and pangenomes of soil and plant-associated prokaryotes.</title>
        <authorList>
            <person name="Whitman W."/>
        </authorList>
    </citation>
    <scope>NUCLEOTIDE SEQUENCE [LARGE SCALE GENOMIC DNA]</scope>
    <source>
        <strain evidence="2 3">RH2WT43</strain>
    </source>
</reference>
<dbReference type="AlphaFoldDB" id="A0A839EX17"/>
<dbReference type="SUPFAM" id="SSF55729">
    <property type="entry name" value="Acyl-CoA N-acyltransferases (Nat)"/>
    <property type="match status" value="1"/>
</dbReference>
<dbReference type="Gene3D" id="3.40.630.30">
    <property type="match status" value="1"/>
</dbReference>
<dbReference type="InterPro" id="IPR045057">
    <property type="entry name" value="Gcn5-rel_NAT"/>
</dbReference>
<dbReference type="PANTHER" id="PTHR31435:SF9">
    <property type="entry name" value="PROTEIN NATD1"/>
    <property type="match status" value="1"/>
</dbReference>
<dbReference type="PANTHER" id="PTHR31435">
    <property type="entry name" value="PROTEIN NATD1"/>
    <property type="match status" value="1"/>
</dbReference>
<organism evidence="2 3">
    <name type="scientific">Dokdonella fugitiva</name>
    <dbReference type="NCBI Taxonomy" id="328517"/>
    <lineage>
        <taxon>Bacteria</taxon>
        <taxon>Pseudomonadati</taxon>
        <taxon>Pseudomonadota</taxon>
        <taxon>Gammaproteobacteria</taxon>
        <taxon>Lysobacterales</taxon>
        <taxon>Rhodanobacteraceae</taxon>
        <taxon>Dokdonella</taxon>
    </lineage>
</organism>
<evidence type="ECO:0000313" key="2">
    <source>
        <dbReference type="EMBL" id="MBA8886312.1"/>
    </source>
</evidence>
<evidence type="ECO:0000313" key="3">
    <source>
        <dbReference type="Proteomes" id="UP000550401"/>
    </source>
</evidence>
<dbReference type="InterPro" id="IPR016181">
    <property type="entry name" value="Acyl_CoA_acyltransferase"/>
</dbReference>
<protein>
    <recommendedName>
        <fullName evidence="1">N-acetyltransferase domain-containing protein</fullName>
    </recommendedName>
</protein>
<keyword evidence="3" id="KW-1185">Reference proteome</keyword>
<dbReference type="PROSITE" id="PS51729">
    <property type="entry name" value="GNAT_YJDJ"/>
    <property type="match status" value="1"/>
</dbReference>
<dbReference type="EMBL" id="JACGXL010000001">
    <property type="protein sequence ID" value="MBA8886312.1"/>
    <property type="molecule type" value="Genomic_DNA"/>
</dbReference>
<dbReference type="InterPro" id="IPR031165">
    <property type="entry name" value="GNAT_YJDJ"/>
</dbReference>
<dbReference type="Proteomes" id="UP000550401">
    <property type="component" value="Unassembled WGS sequence"/>
</dbReference>
<sequence length="93" mass="9904">MAVNVVHNAAQRRFEAVVDGVSCVLEYGLHDGVMTITHTGVPAQVGGRGIAGALVSAAFDTARREGWRVVPACSYAAAWIQRHPDYADLVNRG</sequence>
<evidence type="ECO:0000259" key="1">
    <source>
        <dbReference type="PROSITE" id="PS51729"/>
    </source>
</evidence>
<gene>
    <name evidence="2" type="ORF">FHW12_000503</name>
</gene>